<dbReference type="PROSITE" id="PS00018">
    <property type="entry name" value="EF_HAND_1"/>
    <property type="match status" value="1"/>
</dbReference>
<name>A0A921R759_SORBI</name>
<dbReference type="EMBL" id="CM027683">
    <property type="protein sequence ID" value="KAG0534484.1"/>
    <property type="molecule type" value="Genomic_DNA"/>
</dbReference>
<evidence type="ECO:0000313" key="6">
    <source>
        <dbReference type="EMBL" id="KAG0534484.1"/>
    </source>
</evidence>
<dbReference type="Proteomes" id="UP000807115">
    <property type="component" value="Chromosome 4"/>
</dbReference>
<comment type="caution">
    <text evidence="6">The sequence shown here is derived from an EMBL/GenBank/DDBJ whole genome shotgun (WGS) entry which is preliminary data.</text>
</comment>
<dbReference type="Pfam" id="PF13833">
    <property type="entry name" value="EF-hand_8"/>
    <property type="match status" value="1"/>
</dbReference>
<evidence type="ECO:0000256" key="4">
    <source>
        <dbReference type="SAM" id="MobiDB-lite"/>
    </source>
</evidence>
<dbReference type="PANTHER" id="PTHR10891">
    <property type="entry name" value="EF-HAND CALCIUM-BINDING DOMAIN CONTAINING PROTEIN"/>
    <property type="match status" value="1"/>
</dbReference>
<keyword evidence="1" id="KW-0479">Metal-binding</keyword>
<reference evidence="6" key="2">
    <citation type="submission" date="2020-10" db="EMBL/GenBank/DDBJ databases">
        <authorList>
            <person name="Cooper E.A."/>
            <person name="Brenton Z.W."/>
            <person name="Flinn B.S."/>
            <person name="Jenkins J."/>
            <person name="Shu S."/>
            <person name="Flowers D."/>
            <person name="Luo F."/>
            <person name="Wang Y."/>
            <person name="Xia P."/>
            <person name="Barry K."/>
            <person name="Daum C."/>
            <person name="Lipzen A."/>
            <person name="Yoshinaga Y."/>
            <person name="Schmutz J."/>
            <person name="Saski C."/>
            <person name="Vermerris W."/>
            <person name="Kresovich S."/>
        </authorList>
    </citation>
    <scope>NUCLEOTIDE SEQUENCE</scope>
</reference>
<dbReference type="Gene3D" id="1.10.238.10">
    <property type="entry name" value="EF-hand"/>
    <property type="match status" value="1"/>
</dbReference>
<dbReference type="InterPro" id="IPR018247">
    <property type="entry name" value="EF_Hand_1_Ca_BS"/>
</dbReference>
<accession>A0A921R759</accession>
<dbReference type="InterPro" id="IPR039647">
    <property type="entry name" value="EF_hand_pair_protein_CML-like"/>
</dbReference>
<keyword evidence="2" id="KW-0677">Repeat</keyword>
<reference evidence="6" key="1">
    <citation type="journal article" date="2019" name="BMC Genomics">
        <title>A new reference genome for Sorghum bicolor reveals high levels of sequence similarity between sweet and grain genotypes: implications for the genetics of sugar metabolism.</title>
        <authorList>
            <person name="Cooper E.A."/>
            <person name="Brenton Z.W."/>
            <person name="Flinn B.S."/>
            <person name="Jenkins J."/>
            <person name="Shu S."/>
            <person name="Flowers D."/>
            <person name="Luo F."/>
            <person name="Wang Y."/>
            <person name="Xia P."/>
            <person name="Barry K."/>
            <person name="Daum C."/>
            <person name="Lipzen A."/>
            <person name="Yoshinaga Y."/>
            <person name="Schmutz J."/>
            <person name="Saski C."/>
            <person name="Vermerris W."/>
            <person name="Kresovich S."/>
        </authorList>
    </citation>
    <scope>NUCLEOTIDE SEQUENCE</scope>
</reference>
<sequence length="135" mass="14861">MLASFGHDGDGEVSAASKLWGLCLCMRTRRTRTWVHSTANTGGDGGPLDEEDELAGEQAEAAGEEDDDERTWLRETFGMYEMEGTGCITPLSLKLVLARLGARRNIAECQAIICRFDMDSDGVVSFNEFRTMMTV</sequence>
<organism evidence="6 7">
    <name type="scientific">Sorghum bicolor</name>
    <name type="common">Sorghum</name>
    <name type="synonym">Sorghum vulgare</name>
    <dbReference type="NCBI Taxonomy" id="4558"/>
    <lineage>
        <taxon>Eukaryota</taxon>
        <taxon>Viridiplantae</taxon>
        <taxon>Streptophyta</taxon>
        <taxon>Embryophyta</taxon>
        <taxon>Tracheophyta</taxon>
        <taxon>Spermatophyta</taxon>
        <taxon>Magnoliopsida</taxon>
        <taxon>Liliopsida</taxon>
        <taxon>Poales</taxon>
        <taxon>Poaceae</taxon>
        <taxon>PACMAD clade</taxon>
        <taxon>Panicoideae</taxon>
        <taxon>Andropogonodae</taxon>
        <taxon>Andropogoneae</taxon>
        <taxon>Sorghinae</taxon>
        <taxon>Sorghum</taxon>
    </lineage>
</organism>
<proteinExistence type="predicted"/>
<evidence type="ECO:0000256" key="1">
    <source>
        <dbReference type="ARBA" id="ARBA00022723"/>
    </source>
</evidence>
<gene>
    <name evidence="6" type="ORF">BDA96_04G283900</name>
</gene>
<dbReference type="SUPFAM" id="SSF47473">
    <property type="entry name" value="EF-hand"/>
    <property type="match status" value="1"/>
</dbReference>
<keyword evidence="3" id="KW-0106">Calcium</keyword>
<evidence type="ECO:0000256" key="2">
    <source>
        <dbReference type="ARBA" id="ARBA00022737"/>
    </source>
</evidence>
<feature type="domain" description="EF-hand" evidence="5">
    <location>
        <begin position="104"/>
        <end position="135"/>
    </location>
</feature>
<protein>
    <recommendedName>
        <fullName evidence="5">EF-hand domain-containing protein</fullName>
    </recommendedName>
</protein>
<dbReference type="InterPro" id="IPR002048">
    <property type="entry name" value="EF_hand_dom"/>
</dbReference>
<evidence type="ECO:0000259" key="5">
    <source>
        <dbReference type="PROSITE" id="PS50222"/>
    </source>
</evidence>
<dbReference type="CDD" id="cd00051">
    <property type="entry name" value="EFh"/>
    <property type="match status" value="1"/>
</dbReference>
<dbReference type="AlphaFoldDB" id="A0A921R759"/>
<dbReference type="InterPro" id="IPR011992">
    <property type="entry name" value="EF-hand-dom_pair"/>
</dbReference>
<dbReference type="GO" id="GO:0005509">
    <property type="term" value="F:calcium ion binding"/>
    <property type="evidence" value="ECO:0007669"/>
    <property type="project" value="InterPro"/>
</dbReference>
<evidence type="ECO:0000256" key="3">
    <source>
        <dbReference type="ARBA" id="ARBA00022837"/>
    </source>
</evidence>
<feature type="region of interest" description="Disordered" evidence="4">
    <location>
        <begin position="36"/>
        <end position="68"/>
    </location>
</feature>
<dbReference type="PROSITE" id="PS50222">
    <property type="entry name" value="EF_HAND_2"/>
    <property type="match status" value="1"/>
</dbReference>
<evidence type="ECO:0000313" key="7">
    <source>
        <dbReference type="Proteomes" id="UP000807115"/>
    </source>
</evidence>